<feature type="binding site" evidence="8">
    <location>
        <position position="196"/>
    </location>
    <ligand>
        <name>substrate</name>
    </ligand>
</feature>
<keyword evidence="5 8" id="KW-0457">Lysine biosynthesis</keyword>
<dbReference type="HAMAP" id="MF_00197">
    <property type="entry name" value="DAP_epimerase"/>
    <property type="match status" value="1"/>
</dbReference>
<dbReference type="SUPFAM" id="SSF54506">
    <property type="entry name" value="Diaminopimelate epimerase-like"/>
    <property type="match status" value="2"/>
</dbReference>
<feature type="binding site" evidence="8">
    <location>
        <position position="79"/>
    </location>
    <ligand>
        <name>substrate</name>
    </ligand>
</feature>
<dbReference type="GO" id="GO:0009089">
    <property type="term" value="P:lysine biosynthetic process via diaminopimelate"/>
    <property type="evidence" value="ECO:0007669"/>
    <property type="project" value="UniProtKB-UniRule"/>
</dbReference>
<dbReference type="NCBIfam" id="TIGR00652">
    <property type="entry name" value="DapF"/>
    <property type="match status" value="1"/>
</dbReference>
<evidence type="ECO:0000256" key="6">
    <source>
        <dbReference type="ARBA" id="ARBA00023235"/>
    </source>
</evidence>
<dbReference type="EC" id="5.1.1.7" evidence="3 8"/>
<comment type="caution">
    <text evidence="8">Lacks conserved residue(s) required for the propagation of feature annotation.</text>
</comment>
<dbReference type="InterPro" id="IPR001653">
    <property type="entry name" value="DAP_epimerase_DapF"/>
</dbReference>
<dbReference type="AlphaFoldDB" id="A0A1H1XPP8"/>
<evidence type="ECO:0000256" key="2">
    <source>
        <dbReference type="ARBA" id="ARBA00010219"/>
    </source>
</evidence>
<feature type="binding site" evidence="8">
    <location>
        <begin position="89"/>
        <end position="90"/>
    </location>
    <ligand>
        <name>substrate</name>
    </ligand>
</feature>
<dbReference type="STRING" id="117157.SAMN04489717_5075"/>
<feature type="binding site" evidence="8">
    <location>
        <begin position="224"/>
        <end position="225"/>
    </location>
    <ligand>
        <name>substrate</name>
    </ligand>
</feature>
<keyword evidence="6 8" id="KW-0413">Isomerase</keyword>
<evidence type="ECO:0000313" key="11">
    <source>
        <dbReference type="Proteomes" id="UP000198983"/>
    </source>
</evidence>
<comment type="pathway">
    <text evidence="1 8">Amino-acid biosynthesis; L-lysine biosynthesis via DAP pathway; DL-2,6-diaminopimelate from LL-2,6-diaminopimelate: step 1/1.</text>
</comment>
<feature type="binding site" evidence="8">
    <location>
        <begin position="214"/>
        <end position="215"/>
    </location>
    <ligand>
        <name>substrate</name>
    </ligand>
</feature>
<dbReference type="PANTHER" id="PTHR31689">
    <property type="entry name" value="DIAMINOPIMELATE EPIMERASE, CHLOROPLASTIC"/>
    <property type="match status" value="1"/>
</dbReference>
<dbReference type="OrthoDB" id="9805408at2"/>
<name>A0A1H1XPP8_9ACTN</name>
<sequence length="284" mass="29418">MSTSTVAWVKGHGTENDFLLVPDPDGILHPDLDAAAVRQLCDRRRGVGADGVLRVVRTGAIEDGRAFAGTAEWFMDFRNADGSVGEMCGNGVRVFAHFLRTSGLVDGAGEVPVATRAGLRPVRFEADGQLTVGMGVPGFPESTGLVMSAGGRTWDAVAVDMGNPHAVAMVDDLADPGALLDPPVWTPAEVFPKGVNAEFAVRRGERHLAMRVHERGVGETRSCGTGACAVAASVARADGVTTPASYRVDVPGGTLTIALLPDGSVEMTGPAVLTACGEMDLVLG</sequence>
<evidence type="ECO:0000256" key="7">
    <source>
        <dbReference type="ARBA" id="ARBA00051712"/>
    </source>
</evidence>
<reference evidence="10 11" key="1">
    <citation type="submission" date="2016-10" db="EMBL/GenBank/DDBJ databases">
        <authorList>
            <person name="de Groot N.N."/>
        </authorList>
    </citation>
    <scope>NUCLEOTIDE SEQUENCE [LARGE SCALE GENOMIC DNA]</scope>
    <source>
        <strain evidence="10 11">DSM 22024</strain>
    </source>
</reference>
<feature type="site" description="Could be important to modulate the pK values of the two catalytic cysteine residues" evidence="8">
    <location>
        <position position="214"/>
    </location>
</feature>
<dbReference type="RefSeq" id="WP_092656052.1">
    <property type="nucleotide sequence ID" value="NZ_LT629732.1"/>
</dbReference>
<keyword evidence="8" id="KW-0963">Cytoplasm</keyword>
<dbReference type="PANTHER" id="PTHR31689:SF0">
    <property type="entry name" value="DIAMINOPIMELATE EPIMERASE"/>
    <property type="match status" value="1"/>
</dbReference>
<dbReference type="GO" id="GO:0005829">
    <property type="term" value="C:cytosol"/>
    <property type="evidence" value="ECO:0007669"/>
    <property type="project" value="TreeGrafter"/>
</dbReference>
<dbReference type="InterPro" id="IPR018510">
    <property type="entry name" value="DAP_epimerase_AS"/>
</dbReference>
<dbReference type="GO" id="GO:0008837">
    <property type="term" value="F:diaminopimelate epimerase activity"/>
    <property type="evidence" value="ECO:0007669"/>
    <property type="project" value="UniProtKB-UniRule"/>
</dbReference>
<comment type="function">
    <text evidence="8">Catalyzes the stereoinversion of LL-2,6-diaminopimelate (L,L-DAP) to meso-diaminopimelate (meso-DAP), a precursor of L-lysine and an essential component of the bacterial peptidoglycan.</text>
</comment>
<feature type="binding site" evidence="8">
    <location>
        <position position="16"/>
    </location>
    <ligand>
        <name>substrate</name>
    </ligand>
</feature>
<dbReference type="UniPathway" id="UPA00034">
    <property type="reaction ID" value="UER00025"/>
</dbReference>
<proteinExistence type="inferred from homology"/>
<feature type="site" description="Could be important to modulate the pK values of the two catalytic cysteine residues" evidence="8">
    <location>
        <position position="165"/>
    </location>
</feature>
<feature type="active site" description="Proton donor" evidence="8">
    <location>
        <position position="88"/>
    </location>
</feature>
<evidence type="ECO:0000256" key="3">
    <source>
        <dbReference type="ARBA" id="ARBA00013080"/>
    </source>
</evidence>
<keyword evidence="11" id="KW-1185">Reference proteome</keyword>
<dbReference type="Pfam" id="PF01678">
    <property type="entry name" value="DAP_epimerase"/>
    <property type="match status" value="2"/>
</dbReference>
<protein>
    <recommendedName>
        <fullName evidence="3 8">Diaminopimelate epimerase</fullName>
        <shortName evidence="8">DAP epimerase</shortName>
        <ecNumber evidence="3 8">5.1.1.7</ecNumber>
    </recommendedName>
    <alternativeName>
        <fullName evidence="8">PLP-independent amino acid racemase</fullName>
    </alternativeName>
</protein>
<evidence type="ECO:0000256" key="8">
    <source>
        <dbReference type="HAMAP-Rule" id="MF_00197"/>
    </source>
</evidence>
<evidence type="ECO:0000256" key="4">
    <source>
        <dbReference type="ARBA" id="ARBA00022605"/>
    </source>
</evidence>
<organism evidence="10 11">
    <name type="scientific">Actinopolymorpha singaporensis</name>
    <dbReference type="NCBI Taxonomy" id="117157"/>
    <lineage>
        <taxon>Bacteria</taxon>
        <taxon>Bacillati</taxon>
        <taxon>Actinomycetota</taxon>
        <taxon>Actinomycetes</taxon>
        <taxon>Propionibacteriales</taxon>
        <taxon>Actinopolymorphaceae</taxon>
        <taxon>Actinopolymorpha</taxon>
    </lineage>
</organism>
<evidence type="ECO:0000256" key="5">
    <source>
        <dbReference type="ARBA" id="ARBA00023154"/>
    </source>
</evidence>
<feature type="active site" description="Proton acceptor" evidence="8">
    <location>
        <position position="223"/>
    </location>
</feature>
<evidence type="ECO:0000313" key="10">
    <source>
        <dbReference type="EMBL" id="SDT11180.1"/>
    </source>
</evidence>
<comment type="similarity">
    <text evidence="2 8">Belongs to the diaminopimelate epimerase family.</text>
</comment>
<accession>A0A1H1XPP8</accession>
<evidence type="ECO:0000256" key="9">
    <source>
        <dbReference type="PROSITE-ProRule" id="PRU10125"/>
    </source>
</evidence>
<dbReference type="EMBL" id="LT629732">
    <property type="protein sequence ID" value="SDT11180.1"/>
    <property type="molecule type" value="Genomic_DNA"/>
</dbReference>
<comment type="subunit">
    <text evidence="8">Homodimer.</text>
</comment>
<dbReference type="Gene3D" id="3.10.310.10">
    <property type="entry name" value="Diaminopimelate Epimerase, Chain A, domain 1"/>
    <property type="match status" value="2"/>
</dbReference>
<gene>
    <name evidence="8" type="primary">dapF</name>
    <name evidence="10" type="ORF">SAMN04489717_5075</name>
</gene>
<comment type="subcellular location">
    <subcellularLocation>
        <location evidence="8">Cytoplasm</location>
    </subcellularLocation>
</comment>
<dbReference type="Proteomes" id="UP000198983">
    <property type="component" value="Chromosome I"/>
</dbReference>
<comment type="catalytic activity">
    <reaction evidence="7 8">
        <text>(2S,6S)-2,6-diaminopimelate = meso-2,6-diaminopimelate</text>
        <dbReference type="Rhea" id="RHEA:15393"/>
        <dbReference type="ChEBI" id="CHEBI:57609"/>
        <dbReference type="ChEBI" id="CHEBI:57791"/>
        <dbReference type="EC" id="5.1.1.7"/>
    </reaction>
</comment>
<evidence type="ECO:0000256" key="1">
    <source>
        <dbReference type="ARBA" id="ARBA00005196"/>
    </source>
</evidence>
<feature type="binding site" evidence="8">
    <location>
        <position position="163"/>
    </location>
    <ligand>
        <name>substrate</name>
    </ligand>
</feature>
<keyword evidence="4 8" id="KW-0028">Amino-acid biosynthesis</keyword>
<dbReference type="PROSITE" id="PS01326">
    <property type="entry name" value="DAP_EPIMERASE"/>
    <property type="match status" value="1"/>
</dbReference>
<feature type="active site" evidence="9">
    <location>
        <position position="88"/>
    </location>
</feature>